<comment type="similarity">
    <text evidence="2">Belongs to the SHI protein family.</text>
</comment>
<evidence type="ECO:0000256" key="8">
    <source>
        <dbReference type="SAM" id="MobiDB-lite"/>
    </source>
</evidence>
<dbReference type="PANTHER" id="PTHR31604">
    <property type="entry name" value="PROTEIN LATERAL ROOT PRIMORDIUM 1"/>
    <property type="match status" value="1"/>
</dbReference>
<feature type="region of interest" description="Disordered" evidence="8">
    <location>
        <begin position="297"/>
        <end position="350"/>
    </location>
</feature>
<dbReference type="OrthoDB" id="1913243at2759"/>
<dbReference type="GO" id="GO:0005634">
    <property type="term" value="C:nucleus"/>
    <property type="evidence" value="ECO:0007669"/>
    <property type="project" value="UniProtKB-SubCell"/>
</dbReference>
<keyword evidence="7" id="KW-0539">Nucleus</keyword>
<reference evidence="9 10" key="1">
    <citation type="submission" date="2020-09" db="EMBL/GenBank/DDBJ databases">
        <title>De no assembly of potato wild relative species, Solanum commersonii.</title>
        <authorList>
            <person name="Cho K."/>
        </authorList>
    </citation>
    <scope>NUCLEOTIDE SEQUENCE [LARGE SCALE GENOMIC DNA]</scope>
    <source>
        <strain evidence="9">LZ3.2</strain>
        <tissue evidence="9">Leaf</tissue>
    </source>
</reference>
<evidence type="ECO:0000256" key="4">
    <source>
        <dbReference type="ARBA" id="ARBA00022833"/>
    </source>
</evidence>
<dbReference type="GO" id="GO:0046872">
    <property type="term" value="F:metal ion binding"/>
    <property type="evidence" value="ECO:0007669"/>
    <property type="project" value="UniProtKB-KW"/>
</dbReference>
<dbReference type="InterPro" id="IPR006510">
    <property type="entry name" value="Znf_LRP1"/>
</dbReference>
<evidence type="ECO:0000256" key="3">
    <source>
        <dbReference type="ARBA" id="ARBA00022723"/>
    </source>
</evidence>
<evidence type="ECO:0000313" key="10">
    <source>
        <dbReference type="Proteomes" id="UP000824120"/>
    </source>
</evidence>
<evidence type="ECO:0008006" key="11">
    <source>
        <dbReference type="Google" id="ProtNLM"/>
    </source>
</evidence>
<protein>
    <recommendedName>
        <fullName evidence="11">Transcription factor</fullName>
    </recommendedName>
</protein>
<evidence type="ECO:0000256" key="6">
    <source>
        <dbReference type="ARBA" id="ARBA00023159"/>
    </source>
</evidence>
<comment type="caution">
    <text evidence="9">The sequence shown here is derived from an EMBL/GenBank/DDBJ whole genome shotgun (WGS) entry which is preliminary data.</text>
</comment>
<dbReference type="GO" id="GO:0045893">
    <property type="term" value="P:positive regulation of DNA-templated transcription"/>
    <property type="evidence" value="ECO:0007669"/>
    <property type="project" value="TreeGrafter"/>
</dbReference>
<keyword evidence="10" id="KW-1185">Reference proteome</keyword>
<keyword evidence="3" id="KW-0479">Metal-binding</keyword>
<dbReference type="NCBIfam" id="TIGR01624">
    <property type="entry name" value="LRP1_Cterm"/>
    <property type="match status" value="1"/>
</dbReference>
<dbReference type="Proteomes" id="UP000824120">
    <property type="component" value="Chromosome 11"/>
</dbReference>
<feature type="compositionally biased region" description="Low complexity" evidence="8">
    <location>
        <begin position="314"/>
        <end position="330"/>
    </location>
</feature>
<dbReference type="GO" id="GO:0003677">
    <property type="term" value="F:DNA binding"/>
    <property type="evidence" value="ECO:0007669"/>
    <property type="project" value="UniProtKB-KW"/>
</dbReference>
<dbReference type="GO" id="GO:0003700">
    <property type="term" value="F:DNA-binding transcription factor activity"/>
    <property type="evidence" value="ECO:0007669"/>
    <property type="project" value="InterPro"/>
</dbReference>
<organism evidence="9 10">
    <name type="scientific">Solanum commersonii</name>
    <name type="common">Commerson's wild potato</name>
    <name type="synonym">Commerson's nightshade</name>
    <dbReference type="NCBI Taxonomy" id="4109"/>
    <lineage>
        <taxon>Eukaryota</taxon>
        <taxon>Viridiplantae</taxon>
        <taxon>Streptophyta</taxon>
        <taxon>Embryophyta</taxon>
        <taxon>Tracheophyta</taxon>
        <taxon>Spermatophyta</taxon>
        <taxon>Magnoliopsida</taxon>
        <taxon>eudicotyledons</taxon>
        <taxon>Gunneridae</taxon>
        <taxon>Pentapetalae</taxon>
        <taxon>asterids</taxon>
        <taxon>lamiids</taxon>
        <taxon>Solanales</taxon>
        <taxon>Solanaceae</taxon>
        <taxon>Solanoideae</taxon>
        <taxon>Solaneae</taxon>
        <taxon>Solanum</taxon>
    </lineage>
</organism>
<dbReference type="PANTHER" id="PTHR31604:SF30">
    <property type="entry name" value="PROTEIN LATERAL ROOT PRIMORDIUM 1"/>
    <property type="match status" value="1"/>
</dbReference>
<dbReference type="NCBIfam" id="TIGR01623">
    <property type="entry name" value="put_zinc_LRP1"/>
    <property type="match status" value="1"/>
</dbReference>
<feature type="compositionally biased region" description="Basic residues" evidence="8">
    <location>
        <begin position="1"/>
        <end position="19"/>
    </location>
</feature>
<dbReference type="InterPro" id="IPR007818">
    <property type="entry name" value="SHI"/>
</dbReference>
<feature type="compositionally biased region" description="Polar residues" evidence="8">
    <location>
        <begin position="331"/>
        <end position="343"/>
    </location>
</feature>
<keyword evidence="4" id="KW-0862">Zinc</keyword>
<dbReference type="InterPro" id="IPR006511">
    <property type="entry name" value="SHI_C"/>
</dbReference>
<evidence type="ECO:0000256" key="2">
    <source>
        <dbReference type="ARBA" id="ARBA00006911"/>
    </source>
</evidence>
<evidence type="ECO:0000256" key="1">
    <source>
        <dbReference type="ARBA" id="ARBA00004123"/>
    </source>
</evidence>
<dbReference type="EMBL" id="JACXVP010000011">
    <property type="protein sequence ID" value="KAG5577558.1"/>
    <property type="molecule type" value="Genomic_DNA"/>
</dbReference>
<keyword evidence="6" id="KW-0010">Activator</keyword>
<name>A0A9J5WRI9_SOLCO</name>
<proteinExistence type="inferred from homology"/>
<feature type="region of interest" description="Disordered" evidence="8">
    <location>
        <begin position="1"/>
        <end position="23"/>
    </location>
</feature>
<sequence>MKEKKNKKLRSSKKKRRERRLSSCSANCLTKSAAVATARRLLQGSDSGAFADWVANSSNTSAAAIGDLSLGFNVAGGGGGGTGTTTTAGGVVGGHSGMWSASSRQMQINYGLQPTEMGMFVVHPASFQHHHQHHENTINFDQHGNNNSNLSNTCTTNTSLGVGVIPLLTATPLTNMVTFDDQDLARNNRGGNNDGTSGFQFFSNQHQQNSTINYTKNSTSSNNIILGGGGSISTTTCQDCGNQAKKDCTHRRCRTCCKSRGYDCNTHVKSTWVPASRRRERQLMGGATTTNVNVVAAGSSSQSTSSAKKPRLVNSQTTTTASHTSTSNNTPPRSFDTSSSHQDASFKGSLPGQVRAPAVFKCVRVTSVDEGEDEYAYQAVVKIGGHLFKGFLYDQGLDEPKDNNNNNNNNNFPNLSDLHLGAVATNEHNSHLYAASTSGGLLGGGSNYGNQIN</sequence>
<keyword evidence="5" id="KW-0238">DNA-binding</keyword>
<dbReference type="Pfam" id="PF05142">
    <property type="entry name" value="DUF702"/>
    <property type="match status" value="1"/>
</dbReference>
<dbReference type="AlphaFoldDB" id="A0A9J5WRI9"/>
<evidence type="ECO:0000256" key="5">
    <source>
        <dbReference type="ARBA" id="ARBA00023125"/>
    </source>
</evidence>
<gene>
    <name evidence="9" type="ORF">H5410_057692</name>
</gene>
<evidence type="ECO:0000313" key="9">
    <source>
        <dbReference type="EMBL" id="KAG5577558.1"/>
    </source>
</evidence>
<evidence type="ECO:0000256" key="7">
    <source>
        <dbReference type="ARBA" id="ARBA00023242"/>
    </source>
</evidence>
<accession>A0A9J5WRI9</accession>
<comment type="subcellular location">
    <subcellularLocation>
        <location evidence="1">Nucleus</location>
    </subcellularLocation>
</comment>